<dbReference type="GO" id="GO:0052621">
    <property type="term" value="F:diguanylate cyclase activity"/>
    <property type="evidence" value="ECO:0007669"/>
    <property type="project" value="UniProtKB-EC"/>
</dbReference>
<dbReference type="CDD" id="cd01949">
    <property type="entry name" value="GGDEF"/>
    <property type="match status" value="1"/>
</dbReference>
<dbReference type="GO" id="GO:0005886">
    <property type="term" value="C:plasma membrane"/>
    <property type="evidence" value="ECO:0007669"/>
    <property type="project" value="TreeGrafter"/>
</dbReference>
<comment type="caution">
    <text evidence="6">The sequence shown here is derived from an EMBL/GenBank/DDBJ whole genome shotgun (WGS) entry which is preliminary data.</text>
</comment>
<dbReference type="AlphaFoldDB" id="A0A3A8F8T6"/>
<evidence type="ECO:0000313" key="7">
    <source>
        <dbReference type="Proteomes" id="UP000280405"/>
    </source>
</evidence>
<evidence type="ECO:0000256" key="4">
    <source>
        <dbReference type="SAM" id="Phobius"/>
    </source>
</evidence>
<keyword evidence="4" id="KW-1133">Transmembrane helix</keyword>
<comment type="cofactor">
    <cofactor evidence="1">
        <name>Mg(2+)</name>
        <dbReference type="ChEBI" id="CHEBI:18420"/>
    </cofactor>
</comment>
<dbReference type="PROSITE" id="PS50887">
    <property type="entry name" value="GGDEF"/>
    <property type="match status" value="1"/>
</dbReference>
<proteinExistence type="predicted"/>
<evidence type="ECO:0000259" key="5">
    <source>
        <dbReference type="PROSITE" id="PS50887"/>
    </source>
</evidence>
<dbReference type="InterPro" id="IPR000160">
    <property type="entry name" value="GGDEF_dom"/>
</dbReference>
<evidence type="ECO:0000256" key="3">
    <source>
        <dbReference type="ARBA" id="ARBA00034247"/>
    </source>
</evidence>
<feature type="transmembrane region" description="Helical" evidence="4">
    <location>
        <begin position="169"/>
        <end position="194"/>
    </location>
</feature>
<dbReference type="PANTHER" id="PTHR45138:SF9">
    <property type="entry name" value="DIGUANYLATE CYCLASE DGCM-RELATED"/>
    <property type="match status" value="1"/>
</dbReference>
<evidence type="ECO:0000256" key="1">
    <source>
        <dbReference type="ARBA" id="ARBA00001946"/>
    </source>
</evidence>
<feature type="transmembrane region" description="Helical" evidence="4">
    <location>
        <begin position="99"/>
        <end position="122"/>
    </location>
</feature>
<evidence type="ECO:0000256" key="2">
    <source>
        <dbReference type="ARBA" id="ARBA00012528"/>
    </source>
</evidence>
<dbReference type="GO" id="GO:0043709">
    <property type="term" value="P:cell adhesion involved in single-species biofilm formation"/>
    <property type="evidence" value="ECO:0007669"/>
    <property type="project" value="TreeGrafter"/>
</dbReference>
<name>A0A3A8F8T6_9GAMM</name>
<feature type="transmembrane region" description="Helical" evidence="4">
    <location>
        <begin position="42"/>
        <end position="65"/>
    </location>
</feature>
<feature type="domain" description="GGDEF" evidence="5">
    <location>
        <begin position="233"/>
        <end position="362"/>
    </location>
</feature>
<dbReference type="RefSeq" id="WP_120383620.1">
    <property type="nucleotide sequence ID" value="NZ_RAXT01000009.1"/>
</dbReference>
<dbReference type="Pfam" id="PF00990">
    <property type="entry name" value="GGDEF"/>
    <property type="match status" value="1"/>
</dbReference>
<dbReference type="FunFam" id="3.30.70.270:FF:000001">
    <property type="entry name" value="Diguanylate cyclase domain protein"/>
    <property type="match status" value="1"/>
</dbReference>
<dbReference type="InterPro" id="IPR043128">
    <property type="entry name" value="Rev_trsase/Diguanyl_cyclase"/>
</dbReference>
<dbReference type="EC" id="2.7.7.65" evidence="2"/>
<dbReference type="OrthoDB" id="9812260at2"/>
<accession>A0A3A8F8T6</accession>
<keyword evidence="4" id="KW-0812">Transmembrane</keyword>
<keyword evidence="4" id="KW-0472">Membrane</keyword>
<dbReference type="PANTHER" id="PTHR45138">
    <property type="entry name" value="REGULATORY COMPONENTS OF SENSORY TRANSDUCTION SYSTEM"/>
    <property type="match status" value="1"/>
</dbReference>
<keyword evidence="7" id="KW-1185">Reference proteome</keyword>
<gene>
    <name evidence="6" type="ORF">D7V20_06740</name>
</gene>
<dbReference type="Proteomes" id="UP000280405">
    <property type="component" value="Unassembled WGS sequence"/>
</dbReference>
<feature type="transmembrane region" description="Helical" evidence="4">
    <location>
        <begin position="77"/>
        <end position="93"/>
    </location>
</feature>
<comment type="catalytic activity">
    <reaction evidence="3">
        <text>2 GTP = 3',3'-c-di-GMP + 2 diphosphate</text>
        <dbReference type="Rhea" id="RHEA:24898"/>
        <dbReference type="ChEBI" id="CHEBI:33019"/>
        <dbReference type="ChEBI" id="CHEBI:37565"/>
        <dbReference type="ChEBI" id="CHEBI:58805"/>
        <dbReference type="EC" id="2.7.7.65"/>
    </reaction>
</comment>
<protein>
    <recommendedName>
        <fullName evidence="2">diguanylate cyclase</fullName>
        <ecNumber evidence="2">2.7.7.65</ecNumber>
    </recommendedName>
</protein>
<dbReference type="Gene3D" id="3.30.70.270">
    <property type="match status" value="1"/>
</dbReference>
<feature type="transmembrane region" description="Helical" evidence="4">
    <location>
        <begin position="134"/>
        <end position="157"/>
    </location>
</feature>
<evidence type="ECO:0000313" key="6">
    <source>
        <dbReference type="EMBL" id="RKG38774.1"/>
    </source>
</evidence>
<dbReference type="GO" id="GO:1902201">
    <property type="term" value="P:negative regulation of bacterial-type flagellum-dependent cell motility"/>
    <property type="evidence" value="ECO:0007669"/>
    <property type="project" value="TreeGrafter"/>
</dbReference>
<dbReference type="SUPFAM" id="SSF55073">
    <property type="entry name" value="Nucleotide cyclase"/>
    <property type="match status" value="1"/>
</dbReference>
<dbReference type="NCBIfam" id="TIGR00254">
    <property type="entry name" value="GGDEF"/>
    <property type="match status" value="1"/>
</dbReference>
<dbReference type="EMBL" id="RAXT01000009">
    <property type="protein sequence ID" value="RKG38774.1"/>
    <property type="molecule type" value="Genomic_DNA"/>
</dbReference>
<sequence length="369" mass="42163">MGSLLLICFFFFKAPSYLFWLGLAYIVPSFALGAQSFMSDHMLTLCAPCLGAMYLFGAWSSAYAMALRKNANAHSKFAFILIFSAILLLSYYSSVDDQLWVRMLILNLTIAIVESLVLFSIFENYKQTDLLNKIVDYSYLLIVLYAFVRGLIIFIFLKNIEIHLLVSSVWWLMMLAASILSSLWFAMVLLGTLVRETVAKLSDERSRDPLTHLLNRRGFYDAAKINFSLTPRRKYFLVMCDVDHFKKINDTYGHLVGDQVLQEIAHIIHKNLRENDLVGRFGGEEFIILLQIDHIDLAYDVVERIRLSIENEQFTSQKISLTASFGLTQLQQPNLSQSIDNADKLLYAAKLAGRNCIVFTQQKTLLKNP</sequence>
<organism evidence="6 7">
    <name type="scientific">Acinetobacter rongchengensis</name>
    <dbReference type="NCBI Taxonomy" id="2419601"/>
    <lineage>
        <taxon>Bacteria</taxon>
        <taxon>Pseudomonadati</taxon>
        <taxon>Pseudomonadota</taxon>
        <taxon>Gammaproteobacteria</taxon>
        <taxon>Moraxellales</taxon>
        <taxon>Moraxellaceae</taxon>
        <taxon>Acinetobacter</taxon>
    </lineage>
</organism>
<reference evidence="6 7" key="1">
    <citation type="submission" date="2018-09" db="EMBL/GenBank/DDBJ databases">
        <title>The draft genome of Acinetobacter spp. strains.</title>
        <authorList>
            <person name="Qin J."/>
            <person name="Feng Y."/>
            <person name="Zong Z."/>
        </authorList>
    </citation>
    <scope>NUCLEOTIDE SEQUENCE [LARGE SCALE GENOMIC DNA]</scope>
    <source>
        <strain evidence="6 7">WCHAc060115</strain>
    </source>
</reference>
<dbReference type="InterPro" id="IPR050469">
    <property type="entry name" value="Diguanylate_Cyclase"/>
</dbReference>
<dbReference type="InterPro" id="IPR029787">
    <property type="entry name" value="Nucleotide_cyclase"/>
</dbReference>
<dbReference type="SMART" id="SM00267">
    <property type="entry name" value="GGDEF"/>
    <property type="match status" value="1"/>
</dbReference>